<dbReference type="Gene3D" id="1.10.340.50">
    <property type="match status" value="1"/>
</dbReference>
<dbReference type="InterPro" id="IPR004322">
    <property type="entry name" value="Plasmid_replicase_bac"/>
</dbReference>
<sequence>MILNQNIYNIEKYKSQIQEYALCCDDFNDGVYRNPKEKALLKKYIGFNNRSFVNGLVFDVDHEYGAIAWDLVGLPKPNIIIQNTNNGHAHLLYALKSPVLKTDAAKIKPLKFAAYVQAGLTERLKADKAYADILMRNPLNKNESRTICNDIPEYDLDYLSDFVREDFSTQNKKKNRSDIYGLGRNVNLFEDLRQIAYKDVLRYKSNKSYNEFFNDMFSKAIILNNFSNATDPLSHNEIKQICQSICKWTWMNFSKEKFSEIQSNRGMKNKGKKKITNLKTKLDKIWEIL</sequence>
<protein>
    <submittedName>
        <fullName evidence="1">Replication initiation protein</fullName>
    </submittedName>
</protein>
<dbReference type="Pfam" id="PF03090">
    <property type="entry name" value="Replicase"/>
    <property type="match status" value="1"/>
</dbReference>
<dbReference type="RefSeq" id="WP_249938946.1">
    <property type="nucleotide sequence ID" value="NZ_JAGFEW010000035.1"/>
</dbReference>
<keyword evidence="2" id="KW-1185">Reference proteome</keyword>
<evidence type="ECO:0000313" key="1">
    <source>
        <dbReference type="EMBL" id="MBV5096964.1"/>
    </source>
</evidence>
<comment type="caution">
    <text evidence="1">The sequence shown here is derived from an EMBL/GenBank/DDBJ whole genome shotgun (WGS) entry which is preliminary data.</text>
</comment>
<reference evidence="1 2" key="1">
    <citation type="submission" date="2021-03" db="EMBL/GenBank/DDBJ databases">
        <title>Tenobrionicola molitorae gen. nov., sp. nov. and Tenobrionicola larvae sp. nov., isolated from larvae of the mealworm Tenobrio molitor L., a proposal to transfer Erwinia teleogrylli Liu et al. 2016 to a new genus Entomohabitans as Entomohabitans teleogrylli comb. nov.</title>
        <authorList>
            <person name="Lee S.D."/>
            <person name="Yang H.L."/>
            <person name="Kim I.S."/>
        </authorList>
    </citation>
    <scope>NUCLEOTIDE SEQUENCE [LARGE SCALE GENOMIC DNA]</scope>
    <source>
        <strain evidence="1 2">YMB-R21</strain>
    </source>
</reference>
<organism evidence="1 2">
    <name type="scientific">Tenebrionicola larvae</name>
    <dbReference type="NCBI Taxonomy" id="2815733"/>
    <lineage>
        <taxon>Bacteria</taxon>
        <taxon>Pseudomonadati</taxon>
        <taxon>Pseudomonadota</taxon>
        <taxon>Gammaproteobacteria</taxon>
        <taxon>Enterobacterales</taxon>
        <taxon>Enterobacteriaceae</taxon>
        <taxon>Tenebrionibacter/Tenebrionicola group</taxon>
        <taxon>Tenebrionicola</taxon>
    </lineage>
</organism>
<proteinExistence type="predicted"/>
<gene>
    <name evidence="1" type="ORF">JZ788_14840</name>
</gene>
<dbReference type="AlphaFoldDB" id="A0A949V534"/>
<evidence type="ECO:0000313" key="2">
    <source>
        <dbReference type="Proteomes" id="UP000746420"/>
    </source>
</evidence>
<dbReference type="EMBL" id="JAGFEW010000035">
    <property type="protein sequence ID" value="MBV5096964.1"/>
    <property type="molecule type" value="Genomic_DNA"/>
</dbReference>
<dbReference type="Proteomes" id="UP000746420">
    <property type="component" value="Unassembled WGS sequence"/>
</dbReference>
<accession>A0A949V534</accession>
<name>A0A949V534_9ENTR</name>